<evidence type="ECO:0000256" key="1">
    <source>
        <dbReference type="ARBA" id="ARBA00022723"/>
    </source>
</evidence>
<dbReference type="AlphaFoldDB" id="A0A8J4YHM7"/>
<sequence length="110" mass="12886">MAKRINSFKNLCQEDQIALLKGGCTEMMLLHSVSAYDPDKDSWKGSYLYLTRRYLQARYGTCLGSSIYHQLLHRLAHLHHLSEDHLRLFLEVNPTQVEPLLIEIFDLKQR</sequence>
<keyword evidence="10" id="KW-1185">Reference proteome</keyword>
<evidence type="ECO:0000256" key="7">
    <source>
        <dbReference type="ARBA" id="ARBA00023170"/>
    </source>
</evidence>
<dbReference type="SUPFAM" id="SSF48508">
    <property type="entry name" value="Nuclear receptor ligand-binding domain"/>
    <property type="match status" value="1"/>
</dbReference>
<dbReference type="GO" id="GO:0000978">
    <property type="term" value="F:RNA polymerase II cis-regulatory region sequence-specific DNA binding"/>
    <property type="evidence" value="ECO:0007669"/>
    <property type="project" value="TreeGrafter"/>
</dbReference>
<dbReference type="InterPro" id="IPR035500">
    <property type="entry name" value="NHR-like_dom_sf"/>
</dbReference>
<keyword evidence="2" id="KW-0863">Zinc-finger</keyword>
<protein>
    <submittedName>
        <fullName evidence="9">Nuclear hormone receptor HR96</fullName>
    </submittedName>
</protein>
<keyword evidence="6" id="KW-0804">Transcription</keyword>
<evidence type="ECO:0000313" key="9">
    <source>
        <dbReference type="EMBL" id="KAG0723846.1"/>
    </source>
</evidence>
<keyword evidence="1" id="KW-0479">Metal-binding</keyword>
<evidence type="ECO:0000256" key="2">
    <source>
        <dbReference type="ARBA" id="ARBA00022771"/>
    </source>
</evidence>
<dbReference type="Gene3D" id="1.10.565.10">
    <property type="entry name" value="Retinoid X Receptor"/>
    <property type="match status" value="2"/>
</dbReference>
<dbReference type="Proteomes" id="UP000770661">
    <property type="component" value="Unassembled WGS sequence"/>
</dbReference>
<dbReference type="Pfam" id="PF00104">
    <property type="entry name" value="Hormone_recep"/>
    <property type="match status" value="1"/>
</dbReference>
<dbReference type="PANTHER" id="PTHR24082">
    <property type="entry name" value="NUCLEAR HORMONE RECEPTOR"/>
    <property type="match status" value="1"/>
</dbReference>
<dbReference type="InterPro" id="IPR050234">
    <property type="entry name" value="Nuclear_hormone_rcpt_NR1"/>
</dbReference>
<dbReference type="InterPro" id="IPR000536">
    <property type="entry name" value="Nucl_hrmn_rcpt_lig-bd"/>
</dbReference>
<organism evidence="9 10">
    <name type="scientific">Chionoecetes opilio</name>
    <name type="common">Atlantic snow crab</name>
    <name type="synonym">Cancer opilio</name>
    <dbReference type="NCBI Taxonomy" id="41210"/>
    <lineage>
        <taxon>Eukaryota</taxon>
        <taxon>Metazoa</taxon>
        <taxon>Ecdysozoa</taxon>
        <taxon>Arthropoda</taxon>
        <taxon>Crustacea</taxon>
        <taxon>Multicrustacea</taxon>
        <taxon>Malacostraca</taxon>
        <taxon>Eumalacostraca</taxon>
        <taxon>Eucarida</taxon>
        <taxon>Decapoda</taxon>
        <taxon>Pleocyemata</taxon>
        <taxon>Brachyura</taxon>
        <taxon>Eubrachyura</taxon>
        <taxon>Majoidea</taxon>
        <taxon>Majidae</taxon>
        <taxon>Chionoecetes</taxon>
    </lineage>
</organism>
<feature type="domain" description="NR LBD" evidence="8">
    <location>
        <begin position="1"/>
        <end position="110"/>
    </location>
</feature>
<accession>A0A8J4YHM7</accession>
<proteinExistence type="predicted"/>
<keyword evidence="4" id="KW-0805">Transcription regulation</keyword>
<dbReference type="GO" id="GO:0000122">
    <property type="term" value="P:negative regulation of transcription by RNA polymerase II"/>
    <property type="evidence" value="ECO:0007669"/>
    <property type="project" value="TreeGrafter"/>
</dbReference>
<dbReference type="PANTHER" id="PTHR24082:SF283">
    <property type="entry name" value="NUCLEAR HORMONE RECEPTOR HR96"/>
    <property type="match status" value="1"/>
</dbReference>
<name>A0A8J4YHM7_CHIOP</name>
<dbReference type="GO" id="GO:0008270">
    <property type="term" value="F:zinc ion binding"/>
    <property type="evidence" value="ECO:0007669"/>
    <property type="project" value="UniProtKB-KW"/>
</dbReference>
<keyword evidence="3" id="KW-0862">Zinc</keyword>
<comment type="caution">
    <text evidence="9">The sequence shown here is derived from an EMBL/GenBank/DDBJ whole genome shotgun (WGS) entry which is preliminary data.</text>
</comment>
<dbReference type="GO" id="GO:0004879">
    <property type="term" value="F:nuclear receptor activity"/>
    <property type="evidence" value="ECO:0007669"/>
    <property type="project" value="TreeGrafter"/>
</dbReference>
<dbReference type="EMBL" id="JACEEZ010007652">
    <property type="protein sequence ID" value="KAG0723846.1"/>
    <property type="molecule type" value="Genomic_DNA"/>
</dbReference>
<reference evidence="9" key="1">
    <citation type="submission" date="2020-07" db="EMBL/GenBank/DDBJ databases">
        <title>The High-quality genome of the commercially important snow crab, Chionoecetes opilio.</title>
        <authorList>
            <person name="Jeong J.-H."/>
            <person name="Ryu S."/>
        </authorList>
    </citation>
    <scope>NUCLEOTIDE SEQUENCE</scope>
    <source>
        <strain evidence="9">MADBK_172401_WGS</strain>
        <tissue evidence="9">Digestive gland</tissue>
    </source>
</reference>
<evidence type="ECO:0000259" key="8">
    <source>
        <dbReference type="PROSITE" id="PS51843"/>
    </source>
</evidence>
<evidence type="ECO:0000256" key="4">
    <source>
        <dbReference type="ARBA" id="ARBA00023015"/>
    </source>
</evidence>
<evidence type="ECO:0000256" key="6">
    <source>
        <dbReference type="ARBA" id="ARBA00023163"/>
    </source>
</evidence>
<keyword evidence="7 9" id="KW-0675">Receptor</keyword>
<evidence type="ECO:0000313" key="10">
    <source>
        <dbReference type="Proteomes" id="UP000770661"/>
    </source>
</evidence>
<keyword evidence="5" id="KW-0238">DNA-binding</keyword>
<evidence type="ECO:0000256" key="5">
    <source>
        <dbReference type="ARBA" id="ARBA00023125"/>
    </source>
</evidence>
<dbReference type="OrthoDB" id="6352325at2759"/>
<dbReference type="GO" id="GO:0030154">
    <property type="term" value="P:cell differentiation"/>
    <property type="evidence" value="ECO:0007669"/>
    <property type="project" value="TreeGrafter"/>
</dbReference>
<dbReference type="GO" id="GO:0045944">
    <property type="term" value="P:positive regulation of transcription by RNA polymerase II"/>
    <property type="evidence" value="ECO:0007669"/>
    <property type="project" value="TreeGrafter"/>
</dbReference>
<gene>
    <name evidence="9" type="primary">Hr96_1</name>
    <name evidence="9" type="ORF">GWK47_041827</name>
</gene>
<dbReference type="PROSITE" id="PS51843">
    <property type="entry name" value="NR_LBD"/>
    <property type="match status" value="1"/>
</dbReference>
<evidence type="ECO:0000256" key="3">
    <source>
        <dbReference type="ARBA" id="ARBA00022833"/>
    </source>
</evidence>